<reference evidence="1 2" key="1">
    <citation type="submission" date="2016-07" db="EMBL/GenBank/DDBJ databases">
        <title>Multiple horizontal gene transfer events from other fungi enriched the ability of initially mycotrophic Trichoderma (Ascomycota) to feed on dead plant biomass.</title>
        <authorList>
            <consortium name="DOE Joint Genome Institute"/>
            <person name="Aerts A."/>
            <person name="Atanasova L."/>
            <person name="Chenthamara K."/>
            <person name="Zhang J."/>
            <person name="Grujic M."/>
            <person name="Henrissat B."/>
            <person name="Kuo A."/>
            <person name="Salamov A."/>
            <person name="Lipzen A."/>
            <person name="Labutti K."/>
            <person name="Barry K."/>
            <person name="Miao Y."/>
            <person name="Rahimi M.J."/>
            <person name="Shen Q."/>
            <person name="Grigoriev I.V."/>
            <person name="Kubicek C.P."/>
            <person name="Druzhinina I.S."/>
        </authorList>
    </citation>
    <scope>NUCLEOTIDE SEQUENCE [LARGE SCALE GENOMIC DNA]</scope>
    <source>
        <strain evidence="1 2">ATCC 18648</strain>
    </source>
</reference>
<keyword evidence="2" id="KW-1185">Reference proteome</keyword>
<organism evidence="1 2">
    <name type="scientific">Trichoderma longibrachiatum ATCC 18648</name>
    <dbReference type="NCBI Taxonomy" id="983965"/>
    <lineage>
        <taxon>Eukaryota</taxon>
        <taxon>Fungi</taxon>
        <taxon>Dikarya</taxon>
        <taxon>Ascomycota</taxon>
        <taxon>Pezizomycotina</taxon>
        <taxon>Sordariomycetes</taxon>
        <taxon>Hypocreomycetidae</taxon>
        <taxon>Hypocreales</taxon>
        <taxon>Hypocreaceae</taxon>
        <taxon>Trichoderma</taxon>
    </lineage>
</organism>
<sequence length="80" mass="9057">MADALEKDQQSRESPVCFCSTVSSLVRSRHGVQSLFLSVPHYHLSLPLRSWQCYDAGALFLVPCSSIVDWYHATRHPLPK</sequence>
<dbReference type="Proteomes" id="UP000240760">
    <property type="component" value="Unassembled WGS sequence"/>
</dbReference>
<evidence type="ECO:0000313" key="2">
    <source>
        <dbReference type="Proteomes" id="UP000240760"/>
    </source>
</evidence>
<protein>
    <submittedName>
        <fullName evidence="1">Uncharacterized protein</fullName>
    </submittedName>
</protein>
<gene>
    <name evidence="1" type="ORF">M440DRAFT_1194475</name>
</gene>
<dbReference type="AlphaFoldDB" id="A0A2T4CA80"/>
<proteinExistence type="predicted"/>
<name>A0A2T4CA80_TRILO</name>
<evidence type="ECO:0000313" key="1">
    <source>
        <dbReference type="EMBL" id="PTB78477.1"/>
    </source>
</evidence>
<accession>A0A2T4CA80</accession>
<dbReference type="EMBL" id="KZ679129">
    <property type="protein sequence ID" value="PTB78477.1"/>
    <property type="molecule type" value="Genomic_DNA"/>
</dbReference>